<dbReference type="InterPro" id="IPR000182">
    <property type="entry name" value="GNAT_dom"/>
</dbReference>
<feature type="domain" description="N-acetyltransferase" evidence="2">
    <location>
        <begin position="12"/>
        <end position="167"/>
    </location>
</feature>
<evidence type="ECO:0000313" key="3">
    <source>
        <dbReference type="EMBL" id="UTF53939.1"/>
    </source>
</evidence>
<gene>
    <name evidence="3" type="ORF">NGM29_01245</name>
</gene>
<dbReference type="Pfam" id="PF13527">
    <property type="entry name" value="Acetyltransf_9"/>
    <property type="match status" value="1"/>
</dbReference>
<sequence length="417" mass="46969">MTHTRSSTLSGYAIDWFREHDRESFLDLYATVFDRQRTAEWFRWKYEANPYVDHVPIAVARRQPSGTVVGCRAHFPLEVSVDDEAHLAFQPCDTMVHPDHRRRGLFTAMNRWGLERYDDDGPAFFFNFPNAQAKPGNERLGWRPLGPVPMYYRVQNPVAVLARWLRAVDSTVDSRVPITADSTGSAGSADTNADSDSTDQSATGETTGPTDAFARGLTSAVTTGHRLGDRLLARRSLRDADVDVNVERYDLAPVGTLETLARRSRLDGIRVRRSSTFYRWRLDNPLHEYVTVLARRADTGLPIAAMIVSPQDDHVRLVDALPRGVDANDPAASALEYLLLAVLEAYQEKPFLTAFGDVLPDPLRYRFLPDTRAPLEPILRPTTRTLYARGLDDEVSRRLASSTVDDWHLSRLDLDTT</sequence>
<dbReference type="KEGG" id="sawl:NGM29_01245"/>
<dbReference type="InterPro" id="IPR016181">
    <property type="entry name" value="Acyl_CoA_acyltransferase"/>
</dbReference>
<dbReference type="PROSITE" id="PS51186">
    <property type="entry name" value="GNAT"/>
    <property type="match status" value="1"/>
</dbReference>
<organism evidence="3 4">
    <name type="scientific">Natronosalvus rutilus</name>
    <dbReference type="NCBI Taxonomy" id="2953753"/>
    <lineage>
        <taxon>Archaea</taxon>
        <taxon>Methanobacteriati</taxon>
        <taxon>Methanobacteriota</taxon>
        <taxon>Stenosarchaea group</taxon>
        <taxon>Halobacteria</taxon>
        <taxon>Halobacteriales</taxon>
        <taxon>Natrialbaceae</taxon>
        <taxon>Natronosalvus</taxon>
    </lineage>
</organism>
<dbReference type="Proteomes" id="UP001056855">
    <property type="component" value="Chromosome"/>
</dbReference>
<name>A0A9E7N8W4_9EURY</name>
<protein>
    <submittedName>
        <fullName evidence="3">GNAT family N-acetyltransferase</fullName>
    </submittedName>
</protein>
<reference evidence="3" key="1">
    <citation type="submission" date="2022-06" db="EMBL/GenBank/DDBJ databases">
        <title>Diverse halophilic archaea isolated from saline environments.</title>
        <authorList>
            <person name="Cui H.-L."/>
        </authorList>
    </citation>
    <scope>NUCLEOTIDE SEQUENCE</scope>
    <source>
        <strain evidence="3">WLHS1</strain>
    </source>
</reference>
<dbReference type="EMBL" id="CP100355">
    <property type="protein sequence ID" value="UTF53939.1"/>
    <property type="molecule type" value="Genomic_DNA"/>
</dbReference>
<keyword evidence="4" id="KW-1185">Reference proteome</keyword>
<dbReference type="GO" id="GO:0016747">
    <property type="term" value="F:acyltransferase activity, transferring groups other than amino-acyl groups"/>
    <property type="evidence" value="ECO:0007669"/>
    <property type="project" value="InterPro"/>
</dbReference>
<evidence type="ECO:0000313" key="4">
    <source>
        <dbReference type="Proteomes" id="UP001056855"/>
    </source>
</evidence>
<evidence type="ECO:0000259" key="2">
    <source>
        <dbReference type="PROSITE" id="PS51186"/>
    </source>
</evidence>
<dbReference type="GeneID" id="73288629"/>
<evidence type="ECO:0000256" key="1">
    <source>
        <dbReference type="SAM" id="MobiDB-lite"/>
    </source>
</evidence>
<feature type="compositionally biased region" description="Low complexity" evidence="1">
    <location>
        <begin position="184"/>
        <end position="204"/>
    </location>
</feature>
<dbReference type="RefSeq" id="WP_254158453.1">
    <property type="nucleotide sequence ID" value="NZ_CP100355.1"/>
</dbReference>
<dbReference type="AlphaFoldDB" id="A0A9E7N8W4"/>
<feature type="region of interest" description="Disordered" evidence="1">
    <location>
        <begin position="177"/>
        <end position="212"/>
    </location>
</feature>
<accession>A0A9E7N8W4</accession>
<dbReference type="SUPFAM" id="SSF55729">
    <property type="entry name" value="Acyl-CoA N-acyltransferases (Nat)"/>
    <property type="match status" value="1"/>
</dbReference>
<proteinExistence type="predicted"/>
<dbReference type="Gene3D" id="3.40.630.30">
    <property type="match status" value="1"/>
</dbReference>